<gene>
    <name evidence="1" type="ORF">BJP34_15905</name>
</gene>
<dbReference type="EMBL" id="CP017599">
    <property type="protein sequence ID" value="AOX00727.1"/>
    <property type="molecule type" value="Genomic_DNA"/>
</dbReference>
<dbReference type="AlphaFoldDB" id="A0A1D8TSY4"/>
<reference evidence="2" key="1">
    <citation type="submission" date="2016-10" db="EMBL/GenBank/DDBJ databases">
        <title>Comparative genomics uncovers the prolific and rare metabolic potential of the cyanobacterial genus Moorea.</title>
        <authorList>
            <person name="Leao T."/>
            <person name="Castelao G."/>
            <person name="Korobeynikov A."/>
            <person name="Monroe E.A."/>
            <person name="Podell S."/>
            <person name="Glukhov E."/>
            <person name="Allen E."/>
            <person name="Gerwick W.H."/>
            <person name="Gerwick L."/>
        </authorList>
    </citation>
    <scope>NUCLEOTIDE SEQUENCE [LARGE SCALE GENOMIC DNA]</scope>
    <source>
        <strain evidence="2">PAL-8-15-08-1</strain>
    </source>
</reference>
<evidence type="ECO:0008006" key="3">
    <source>
        <dbReference type="Google" id="ProtNLM"/>
    </source>
</evidence>
<evidence type="ECO:0000313" key="1">
    <source>
        <dbReference type="EMBL" id="AOX00727.1"/>
    </source>
</evidence>
<protein>
    <recommendedName>
        <fullName evidence="3">Transglutaminase-like domain-containing protein</fullName>
    </recommendedName>
</protein>
<proteinExistence type="predicted"/>
<accession>A0A1D8TSY4</accession>
<dbReference type="KEGG" id="mpro:BJP34_15905"/>
<dbReference type="Proteomes" id="UP000177870">
    <property type="component" value="Chromosome"/>
</dbReference>
<sequence>MKTKTEVFNNNTTEWIENGTKLTGYPGLLKPKKKEFGQEKDAPLIRLQKLKAEYIQPNPIDLNAGSYSEIIDYLSRCRIARYGDCDVNAIEAALILANQGKISPEEIQIVTDQKWGHTYVKIKPHGNGDWKVAGDIIVDPWANYIATNVFQRKVYVPKEEKLSSGESTLTRMKVAENFIRNKYEYQANDEILKVLKV</sequence>
<organism evidence="1 2">
    <name type="scientific">Moorena producens PAL-8-15-08-1</name>
    <dbReference type="NCBI Taxonomy" id="1458985"/>
    <lineage>
        <taxon>Bacteria</taxon>
        <taxon>Bacillati</taxon>
        <taxon>Cyanobacteriota</taxon>
        <taxon>Cyanophyceae</taxon>
        <taxon>Coleofasciculales</taxon>
        <taxon>Coleofasciculaceae</taxon>
        <taxon>Moorena</taxon>
    </lineage>
</organism>
<name>A0A1D8TSY4_9CYAN</name>
<evidence type="ECO:0000313" key="2">
    <source>
        <dbReference type="Proteomes" id="UP000177870"/>
    </source>
</evidence>
<dbReference type="RefSeq" id="WP_070393180.1">
    <property type="nucleotide sequence ID" value="NZ_CP017599.1"/>
</dbReference>